<feature type="region of interest" description="Disordered" evidence="1">
    <location>
        <begin position="117"/>
        <end position="136"/>
    </location>
</feature>
<dbReference type="Gramene" id="TraesCS5A02G374700.1">
    <property type="protein sequence ID" value="TraesCS5A02G374700.1.cds1"/>
    <property type="gene ID" value="TraesCS5A02G374700"/>
</dbReference>
<dbReference type="Gramene" id="TraesCS5A03G0900100.1">
    <property type="protein sequence ID" value="TraesCS5A03G0900100.1.CDS1"/>
    <property type="gene ID" value="TraesCS5A03G0900100"/>
</dbReference>
<evidence type="ECO:0000313" key="3">
    <source>
        <dbReference type="EMBL" id="CDJ26494.1"/>
    </source>
</evidence>
<dbReference type="PANTHER" id="PTHR35997:SF17">
    <property type="entry name" value="DUF4408 DOMAIN-CONTAINING PROTEIN"/>
    <property type="match status" value="1"/>
</dbReference>
<evidence type="ECO:0000313" key="5">
    <source>
        <dbReference type="Proteomes" id="UP000019116"/>
    </source>
</evidence>
<feature type="region of interest" description="Disordered" evidence="1">
    <location>
        <begin position="147"/>
        <end position="197"/>
    </location>
</feature>
<organism evidence="4">
    <name type="scientific">Triticum aestivum</name>
    <name type="common">Wheat</name>
    <dbReference type="NCBI Taxonomy" id="4565"/>
    <lineage>
        <taxon>Eukaryota</taxon>
        <taxon>Viridiplantae</taxon>
        <taxon>Streptophyta</taxon>
        <taxon>Embryophyta</taxon>
        <taxon>Tracheophyta</taxon>
        <taxon>Spermatophyta</taxon>
        <taxon>Magnoliopsida</taxon>
        <taxon>Liliopsida</taxon>
        <taxon>Poales</taxon>
        <taxon>Poaceae</taxon>
        <taxon>BOP clade</taxon>
        <taxon>Pooideae</taxon>
        <taxon>Triticodae</taxon>
        <taxon>Triticeae</taxon>
        <taxon>Triticinae</taxon>
        <taxon>Triticum</taxon>
    </lineage>
</organism>
<name>A0A077REZ6_WHEAT</name>
<feature type="transmembrane region" description="Helical" evidence="2">
    <location>
        <begin position="44"/>
        <end position="66"/>
    </location>
</feature>
<keyword evidence="2" id="KW-0812">Transmembrane</keyword>
<dbReference type="OMA" id="WATPQAH"/>
<reference evidence="4" key="3">
    <citation type="submission" date="2018-10" db="UniProtKB">
        <authorList>
            <consortium name="EnsemblPlants"/>
        </authorList>
    </citation>
    <scope>IDENTIFICATION</scope>
</reference>
<proteinExistence type="predicted"/>
<dbReference type="PANTHER" id="PTHR35997">
    <property type="entry name" value="COTTON FIBER PROTEIN-RELATED"/>
    <property type="match status" value="1"/>
</dbReference>
<protein>
    <submittedName>
        <fullName evidence="3">(bread wheat) hypothetical protein</fullName>
    </submittedName>
</protein>
<dbReference type="PaxDb" id="4565-Traes_5DL_70D5BB6FE.1"/>
<keyword evidence="2" id="KW-0472">Membrane</keyword>
<dbReference type="EnsemblPlants" id="TraesCS5A02G374700.1">
    <property type="protein sequence ID" value="TraesCS5A02G374700.1.cds1"/>
    <property type="gene ID" value="TraesCS5A02G374700"/>
</dbReference>
<reference evidence="3" key="1">
    <citation type="journal article" date="2014" name="Science">
        <title>Structural and functional partitioning of bread wheat chromosome 3B.</title>
        <authorList>
            <person name="Choulet F."/>
            <person name="Alberti A."/>
            <person name="Theil S."/>
            <person name="Glover N."/>
            <person name="Barbe V."/>
            <person name="Daron J."/>
            <person name="Pingault L."/>
            <person name="Sourdille P."/>
            <person name="Couloux A."/>
            <person name="Paux E."/>
            <person name="Leroy P."/>
            <person name="Mangenot S."/>
            <person name="Guilhot N."/>
            <person name="Le Gouis J."/>
            <person name="Balfourier F."/>
            <person name="Alaux M."/>
            <person name="Jamilloux V."/>
            <person name="Poulain J."/>
            <person name="Durand C."/>
            <person name="Bellec A."/>
            <person name="Gaspin C."/>
            <person name="Safar J."/>
            <person name="Dolezel J."/>
            <person name="Rogers J."/>
            <person name="Vandepoele K."/>
            <person name="Aury J.M."/>
            <person name="Mayer K."/>
            <person name="Berges H."/>
            <person name="Quesneville H."/>
            <person name="Wincker P."/>
            <person name="Feuillet C."/>
        </authorList>
    </citation>
    <scope>NUCLEOTIDE SEQUENCE [LARGE SCALE GENOMIC DNA]</scope>
</reference>
<feature type="compositionally biased region" description="Basic and acidic residues" evidence="1">
    <location>
        <begin position="157"/>
        <end position="168"/>
    </location>
</feature>
<dbReference type="Gramene" id="TraesLAC5A03G02678900.1">
    <property type="protein sequence ID" value="TraesLAC5A03G02678900.1.CDS1"/>
    <property type="gene ID" value="TraesLAC5A03G02678900"/>
</dbReference>
<dbReference type="Proteomes" id="UP000019116">
    <property type="component" value="Chromosome 5A"/>
</dbReference>
<feature type="region of interest" description="Disordered" evidence="1">
    <location>
        <begin position="220"/>
        <end position="239"/>
    </location>
</feature>
<evidence type="ECO:0000313" key="4">
    <source>
        <dbReference type="EnsemblPlants" id="TraesCS5A02G374700.1.cds1"/>
    </source>
</evidence>
<dbReference type="Gramene" id="TraesNOR5A03G02748080.1">
    <property type="protein sequence ID" value="TraesNOR5A03G02748080.1.CDS1"/>
    <property type="gene ID" value="TraesNOR5A03G02748080"/>
</dbReference>
<dbReference type="AlphaFoldDB" id="A0A077REZ6"/>
<gene>
    <name evidence="3" type="ORF">TRAES_3BF132300020CFD_c1</name>
</gene>
<keyword evidence="2" id="KW-1133">Transmembrane helix</keyword>
<dbReference type="Gramene" id="TraesSTA5A03G02715680.1">
    <property type="protein sequence ID" value="TraesSTA5A03G02715680.1.CDS1"/>
    <property type="gene ID" value="TraesSTA5A03G02715680"/>
</dbReference>
<dbReference type="Gramene" id="TraesROB_scaffold_005354_01G000800.1">
    <property type="protein sequence ID" value="TraesROB_scaffold_005354_01G000800.1"/>
    <property type="gene ID" value="TraesROB_scaffold_005354_01G000800"/>
</dbReference>
<sequence>MASMRPPQPQAIVKVSISALVISLPIIYMSLLRVPPSALARDSTLWFLMSHSIIAIIAADSGVLFFSPASHHQYDDDHDNLPDVVVRCDQPVATVQGDYCDATSVLLMAPHEPTAPVDISTSVVAGGGDQPSWTGTEEEGHALALTKGEGAASTPKTDTDHTSVLDKRDEEEEEAPEPASTNKSDATMAEGDQWATPQAHITVTPDDQDEDSVEKMKLRCSATEETDKVPPSEEEREYWQLSDEELNRKVEEFITRFNRDMLEQEAAVC</sequence>
<dbReference type="Gramene" id="TraesJAG5A03G02726170.1">
    <property type="protein sequence ID" value="TraesJAG5A03G02726170.1.CDS1"/>
    <property type="gene ID" value="TraesJAG5A03G02726170"/>
</dbReference>
<dbReference type="EMBL" id="CBUC010000294">
    <property type="protein sequence ID" value="CDJ26494.1"/>
    <property type="molecule type" value="Genomic_DNA"/>
</dbReference>
<reference evidence="4" key="2">
    <citation type="submission" date="2018-08" db="EMBL/GenBank/DDBJ databases">
        <authorList>
            <person name="Rossello M."/>
        </authorList>
    </citation>
    <scope>NUCLEOTIDE SEQUENCE [LARGE SCALE GENOMIC DNA]</scope>
    <source>
        <strain evidence="4">cv. Chinese Spring</strain>
    </source>
</reference>
<accession>A0A077REZ6</accession>
<evidence type="ECO:0000256" key="1">
    <source>
        <dbReference type="SAM" id="MobiDB-lite"/>
    </source>
</evidence>
<dbReference type="Gramene" id="TraesMAC5A03G02723000.1">
    <property type="protein sequence ID" value="TraesMAC5A03G02723000.1.CDS1"/>
    <property type="gene ID" value="TraesMAC5A03G02723000"/>
</dbReference>
<dbReference type="Gramene" id="TraesCLE_scaffold_001510_01G000600.1">
    <property type="protein sequence ID" value="TraesCLE_scaffold_001510_01G000600.1"/>
    <property type="gene ID" value="TraesCLE_scaffold_001510_01G000600"/>
</dbReference>
<dbReference type="OrthoDB" id="680761at2759"/>
<dbReference type="HOGENOM" id="CLU_971194_0_0_1"/>
<dbReference type="Gramene" id="TraesLDM5A03G02727330.1">
    <property type="protein sequence ID" value="TraesLDM5A03G02727330.1.CDS1"/>
    <property type="gene ID" value="TraesLDM5A03G02727330"/>
</dbReference>
<feature type="transmembrane region" description="Helical" evidence="2">
    <location>
        <begin position="12"/>
        <end position="32"/>
    </location>
</feature>
<keyword evidence="5" id="KW-1185">Reference proteome</keyword>
<evidence type="ECO:0000256" key="2">
    <source>
        <dbReference type="SAM" id="Phobius"/>
    </source>
</evidence>